<organism evidence="8 9">
    <name type="scientific">Agromyces mariniharenae</name>
    <dbReference type="NCBI Taxonomy" id="2604423"/>
    <lineage>
        <taxon>Bacteria</taxon>
        <taxon>Bacillati</taxon>
        <taxon>Actinomycetota</taxon>
        <taxon>Actinomycetes</taxon>
        <taxon>Micrococcales</taxon>
        <taxon>Microbacteriaceae</taxon>
        <taxon>Agromyces</taxon>
    </lineage>
</organism>
<dbReference type="Proteomes" id="UP000325243">
    <property type="component" value="Unassembled WGS sequence"/>
</dbReference>
<dbReference type="PIRSF" id="PIRSF006324">
    <property type="entry name" value="LeuE"/>
    <property type="match status" value="1"/>
</dbReference>
<dbReference type="GO" id="GO:0042970">
    <property type="term" value="F:homoserine transmembrane transporter activity"/>
    <property type="evidence" value="ECO:0007669"/>
    <property type="project" value="TreeGrafter"/>
</dbReference>
<evidence type="ECO:0000313" key="8">
    <source>
        <dbReference type="EMBL" id="TYL50248.1"/>
    </source>
</evidence>
<dbReference type="AlphaFoldDB" id="A0A5S4UVN8"/>
<keyword evidence="3 7" id="KW-0812">Transmembrane</keyword>
<dbReference type="PANTHER" id="PTHR30086">
    <property type="entry name" value="ARGININE EXPORTER PROTEIN ARGO"/>
    <property type="match status" value="1"/>
</dbReference>
<feature type="transmembrane region" description="Helical" evidence="7">
    <location>
        <begin position="48"/>
        <end position="66"/>
    </location>
</feature>
<feature type="transmembrane region" description="Helical" evidence="7">
    <location>
        <begin position="200"/>
        <end position="224"/>
    </location>
</feature>
<feature type="transmembrane region" description="Helical" evidence="7">
    <location>
        <begin position="236"/>
        <end position="255"/>
    </location>
</feature>
<dbReference type="GO" id="GO:0005886">
    <property type="term" value="C:plasma membrane"/>
    <property type="evidence" value="ECO:0007669"/>
    <property type="project" value="UniProtKB-SubCell"/>
</dbReference>
<evidence type="ECO:0000256" key="5">
    <source>
        <dbReference type="ARBA" id="ARBA00023136"/>
    </source>
</evidence>
<evidence type="ECO:0000256" key="6">
    <source>
        <dbReference type="SAM" id="MobiDB-lite"/>
    </source>
</evidence>
<dbReference type="InterPro" id="IPR001123">
    <property type="entry name" value="LeuE-type"/>
</dbReference>
<evidence type="ECO:0000256" key="2">
    <source>
        <dbReference type="ARBA" id="ARBA00022475"/>
    </source>
</evidence>
<keyword evidence="9" id="KW-1185">Reference proteome</keyword>
<keyword evidence="4 7" id="KW-1133">Transmembrane helix</keyword>
<evidence type="ECO:0000256" key="3">
    <source>
        <dbReference type="ARBA" id="ARBA00022692"/>
    </source>
</evidence>
<dbReference type="Pfam" id="PF01810">
    <property type="entry name" value="LysE"/>
    <property type="match status" value="1"/>
</dbReference>
<proteinExistence type="predicted"/>
<keyword evidence="5 7" id="KW-0472">Membrane</keyword>
<evidence type="ECO:0000256" key="7">
    <source>
        <dbReference type="SAM" id="Phobius"/>
    </source>
</evidence>
<keyword evidence="2" id="KW-1003">Cell membrane</keyword>
<accession>A0A5S4UVN8</accession>
<gene>
    <name evidence="8" type="ORF">FYC51_13535</name>
</gene>
<comment type="caution">
    <text evidence="8">The sequence shown here is derived from an EMBL/GenBank/DDBJ whole genome shotgun (WGS) entry which is preliminary data.</text>
</comment>
<protein>
    <submittedName>
        <fullName evidence="8">Lysine transporter LysE</fullName>
    </submittedName>
</protein>
<dbReference type="PANTHER" id="PTHR30086:SF14">
    <property type="entry name" value="HOMOSERINE_HOMOSERINE LACTONE EFFLUX PROTEIN"/>
    <property type="match status" value="1"/>
</dbReference>
<evidence type="ECO:0000256" key="4">
    <source>
        <dbReference type="ARBA" id="ARBA00022989"/>
    </source>
</evidence>
<name>A0A5S4UVN8_9MICO</name>
<reference evidence="8 9" key="1">
    <citation type="submission" date="2019-08" db="EMBL/GenBank/DDBJ databases">
        <authorList>
            <person name="Hu J."/>
        </authorList>
    </citation>
    <scope>NUCLEOTIDE SEQUENCE [LARGE SCALE GENOMIC DNA]</scope>
    <source>
        <strain evidence="8 9">NEAU-184</strain>
    </source>
</reference>
<sequence length="256" mass="27182">MSFSLWITLLAACFVISFTPGAGAINTMGNSLSHGFRRSIWGILGQQAALVVHIAIVALGVGVLVASSPVAFDVIRYAGAAYLVYLGVRQLLRRPVAVEPAERAAASEAADAPEASESSEASGSSGPSGTSRASEGSEAFATVEVAPDAAAVRPPAESRWSMFRRGLWVNLLNPKAIVFFLAFLPQFIRPSLPLLPQYVVVAATVVVVDVIVMWGFFALAAHGMRRFTRSARGQRIVDVVFGLLFIAVGVLLVFLH</sequence>
<feature type="region of interest" description="Disordered" evidence="6">
    <location>
        <begin position="107"/>
        <end position="134"/>
    </location>
</feature>
<evidence type="ECO:0000256" key="1">
    <source>
        <dbReference type="ARBA" id="ARBA00004651"/>
    </source>
</evidence>
<dbReference type="RefSeq" id="WP_148734350.1">
    <property type="nucleotide sequence ID" value="NZ_VSSB01000002.1"/>
</dbReference>
<feature type="transmembrane region" description="Helical" evidence="7">
    <location>
        <begin position="167"/>
        <end position="188"/>
    </location>
</feature>
<comment type="subcellular location">
    <subcellularLocation>
        <location evidence="1">Cell membrane</location>
        <topology evidence="1">Multi-pass membrane protein</topology>
    </subcellularLocation>
</comment>
<dbReference type="EMBL" id="VSSB01000002">
    <property type="protein sequence ID" value="TYL50248.1"/>
    <property type="molecule type" value="Genomic_DNA"/>
</dbReference>
<evidence type="ECO:0000313" key="9">
    <source>
        <dbReference type="Proteomes" id="UP000325243"/>
    </source>
</evidence>